<sequence>MKFLNGKKASLLGALALLMSVMVQGKDTEEAEGVKEGAPAMLTKDTFDEFLKEHDVALVKFYAPWCGHCKRMAPSYEAASIELHKKYADKELSKKIGLAKVDCTKNEKLCSEYDVGGYPTLKVYKGEVGKKDIKKDDFKDYKGGRDQAEIVKYMIKQTEPLVKEVSSKDLKAFKEAKESVSILGLVKRDSAEYNELVKVADQLGEDHVFGYSEDEEIAKKLGHEVPSVIVFRSFEDAAIFEGKISSADLKKFVQRSAIQVFGEIGPENYKLYETPKLPLGFLFYDSEKGRKKIVAKLVDVAKKYRDNFHFVCVNGTKFAGLMTALGLEQKFPAFSIQDQDTQKKWVLSQEKDLAVKGFESFVKGVIDGSVKAHIKSQPVPETNDEPVKVVVADSFSELVFDKTKDVLIEFYATWCYHCKQLAPTYTKLAELLAKQKDLVIAKMDATENDIPEKDEEFGVKGFPTIVLVKAKSNEIVKYESGRQLEDFVKFLKENTDSALKDAGKLDLEKAKEDEEKKAKEEKKQKPAEKGEEEEEEEEEKQARDEL</sequence>
<accession>A0A1R1PYN9</accession>
<gene>
    <name evidence="17" type="ORF">AX774_g356</name>
</gene>
<keyword evidence="7" id="KW-0677">Repeat</keyword>
<evidence type="ECO:0000256" key="10">
    <source>
        <dbReference type="ARBA" id="ARBA00023235"/>
    </source>
</evidence>
<organism evidence="17 18">
    <name type="scientific">Zancudomyces culisetae</name>
    <name type="common">Gut fungus</name>
    <name type="synonym">Smittium culisetae</name>
    <dbReference type="NCBI Taxonomy" id="1213189"/>
    <lineage>
        <taxon>Eukaryota</taxon>
        <taxon>Fungi</taxon>
        <taxon>Fungi incertae sedis</taxon>
        <taxon>Zoopagomycota</taxon>
        <taxon>Kickxellomycotina</taxon>
        <taxon>Harpellomycetes</taxon>
        <taxon>Harpellales</taxon>
        <taxon>Legeriomycetaceae</taxon>
        <taxon>Zancudomyces</taxon>
    </lineage>
</organism>
<evidence type="ECO:0000256" key="3">
    <source>
        <dbReference type="ARBA" id="ARBA00004319"/>
    </source>
</evidence>
<keyword evidence="9 12" id="KW-1015">Disulfide bond</keyword>
<evidence type="ECO:0000259" key="16">
    <source>
        <dbReference type="PROSITE" id="PS51352"/>
    </source>
</evidence>
<evidence type="ECO:0000256" key="13">
    <source>
        <dbReference type="RuleBase" id="RU004208"/>
    </source>
</evidence>
<evidence type="ECO:0000256" key="5">
    <source>
        <dbReference type="ARBA" id="ARBA00012723"/>
    </source>
</evidence>
<dbReference type="CDD" id="cd02995">
    <property type="entry name" value="PDI_a_PDI_a'_C"/>
    <property type="match status" value="1"/>
</dbReference>
<dbReference type="NCBIfam" id="TIGR01130">
    <property type="entry name" value="ER_PDI_fam"/>
    <property type="match status" value="1"/>
</dbReference>
<dbReference type="CDD" id="cd02981">
    <property type="entry name" value="PDI_b_family"/>
    <property type="match status" value="1"/>
</dbReference>
<dbReference type="SUPFAM" id="SSF52833">
    <property type="entry name" value="Thioredoxin-like"/>
    <property type="match status" value="4"/>
</dbReference>
<feature type="disulfide bond" description="Redox-active" evidence="12">
    <location>
        <begin position="66"/>
        <end position="69"/>
    </location>
</feature>
<protein>
    <recommendedName>
        <fullName evidence="5 14">Protein disulfide-isomerase</fullName>
        <ecNumber evidence="5 14">5.3.4.1</ecNumber>
    </recommendedName>
</protein>
<evidence type="ECO:0000313" key="17">
    <source>
        <dbReference type="EMBL" id="OMH86078.1"/>
    </source>
</evidence>
<proteinExistence type="inferred from homology"/>
<name>A0A1R1PYN9_ZANCU</name>
<feature type="region of interest" description="Disordered" evidence="15">
    <location>
        <begin position="502"/>
        <end position="546"/>
    </location>
</feature>
<feature type="disulfide bond" description="Redox-active" evidence="12">
    <location>
        <begin position="415"/>
        <end position="418"/>
    </location>
</feature>
<dbReference type="GO" id="GO:0003756">
    <property type="term" value="F:protein disulfide isomerase activity"/>
    <property type="evidence" value="ECO:0007669"/>
    <property type="project" value="UniProtKB-EC"/>
</dbReference>
<evidence type="ECO:0000256" key="6">
    <source>
        <dbReference type="ARBA" id="ARBA00022729"/>
    </source>
</evidence>
<keyword evidence="11 12" id="KW-0676">Redox-active center</keyword>
<keyword evidence="6 14" id="KW-0732">Signal</keyword>
<feature type="domain" description="Thioredoxin" evidence="16">
    <location>
        <begin position="10"/>
        <end position="160"/>
    </location>
</feature>
<dbReference type="InterPro" id="IPR036249">
    <property type="entry name" value="Thioredoxin-like_sf"/>
</dbReference>
<dbReference type="Proteomes" id="UP000188320">
    <property type="component" value="Unassembled WGS sequence"/>
</dbReference>
<evidence type="ECO:0000256" key="2">
    <source>
        <dbReference type="ARBA" id="ARBA00002692"/>
    </source>
</evidence>
<dbReference type="InterPro" id="IPR013766">
    <property type="entry name" value="Thioredoxin_domain"/>
</dbReference>
<dbReference type="CDD" id="cd02961">
    <property type="entry name" value="PDI_a_family"/>
    <property type="match status" value="1"/>
</dbReference>
<dbReference type="PANTHER" id="PTHR18929">
    <property type="entry name" value="PROTEIN DISULFIDE ISOMERASE"/>
    <property type="match status" value="1"/>
</dbReference>
<evidence type="ECO:0000256" key="4">
    <source>
        <dbReference type="ARBA" id="ARBA00006347"/>
    </source>
</evidence>
<evidence type="ECO:0000256" key="1">
    <source>
        <dbReference type="ARBA" id="ARBA00001182"/>
    </source>
</evidence>
<dbReference type="PROSITE" id="PS51352">
    <property type="entry name" value="THIOREDOXIN_2"/>
    <property type="match status" value="2"/>
</dbReference>
<feature type="domain" description="Thioredoxin" evidence="16">
    <location>
        <begin position="325"/>
        <end position="496"/>
    </location>
</feature>
<dbReference type="OrthoDB" id="427280at2759"/>
<dbReference type="PANTHER" id="PTHR18929:SF132">
    <property type="entry name" value="PROTEIN DISULFIDE-ISOMERASE A3"/>
    <property type="match status" value="1"/>
</dbReference>
<evidence type="ECO:0000256" key="8">
    <source>
        <dbReference type="ARBA" id="ARBA00022824"/>
    </source>
</evidence>
<feature type="signal peptide" evidence="14">
    <location>
        <begin position="1"/>
        <end position="25"/>
    </location>
</feature>
<keyword evidence="18" id="KW-1185">Reference proteome</keyword>
<evidence type="ECO:0000313" key="18">
    <source>
        <dbReference type="Proteomes" id="UP000188320"/>
    </source>
</evidence>
<evidence type="ECO:0000256" key="15">
    <source>
        <dbReference type="SAM" id="MobiDB-lite"/>
    </source>
</evidence>
<dbReference type="Pfam" id="PF00085">
    <property type="entry name" value="Thioredoxin"/>
    <property type="match status" value="2"/>
</dbReference>
<dbReference type="NCBIfam" id="TIGR01126">
    <property type="entry name" value="pdi_dom"/>
    <property type="match status" value="1"/>
</dbReference>
<keyword evidence="10 14" id="KW-0413">Isomerase</keyword>
<feature type="compositionally biased region" description="Basic and acidic residues" evidence="15">
    <location>
        <begin position="502"/>
        <end position="529"/>
    </location>
</feature>
<dbReference type="GO" id="GO:0006457">
    <property type="term" value="P:protein folding"/>
    <property type="evidence" value="ECO:0007669"/>
    <property type="project" value="TreeGrafter"/>
</dbReference>
<dbReference type="Gene3D" id="3.40.30.10">
    <property type="entry name" value="Glutaredoxin"/>
    <property type="match status" value="4"/>
</dbReference>
<dbReference type="InterPro" id="IPR017937">
    <property type="entry name" value="Thioredoxin_CS"/>
</dbReference>
<dbReference type="GO" id="GO:0005788">
    <property type="term" value="C:endoplasmic reticulum lumen"/>
    <property type="evidence" value="ECO:0007669"/>
    <property type="project" value="UniProtKB-SubCell"/>
</dbReference>
<dbReference type="PROSITE" id="PS00194">
    <property type="entry name" value="THIOREDOXIN_1"/>
    <property type="match status" value="1"/>
</dbReference>
<evidence type="ECO:0000256" key="11">
    <source>
        <dbReference type="ARBA" id="ARBA00023284"/>
    </source>
</evidence>
<comment type="function">
    <text evidence="2">Participates in the folding of proteins containing disulfide bonds, may be involved in glycosylation, prolyl hydroxylation and triglyceride transfer.</text>
</comment>
<evidence type="ECO:0000256" key="7">
    <source>
        <dbReference type="ARBA" id="ARBA00022737"/>
    </source>
</evidence>
<reference evidence="18" key="1">
    <citation type="submission" date="2017-01" db="EMBL/GenBank/DDBJ databases">
        <authorList>
            <person name="Wang Y."/>
            <person name="White M."/>
            <person name="Kvist S."/>
            <person name="Moncalvo J.-M."/>
        </authorList>
    </citation>
    <scope>NUCLEOTIDE SEQUENCE [LARGE SCALE GENOMIC DNA]</scope>
    <source>
        <strain evidence="18">COL-18-3</strain>
    </source>
</reference>
<comment type="caution">
    <text evidence="17">The sequence shown here is derived from an EMBL/GenBank/DDBJ whole genome shotgun (WGS) entry which is preliminary data.</text>
</comment>
<evidence type="ECO:0000256" key="9">
    <source>
        <dbReference type="ARBA" id="ARBA00023157"/>
    </source>
</evidence>
<dbReference type="PRINTS" id="PR00421">
    <property type="entry name" value="THIOREDOXIN"/>
</dbReference>
<dbReference type="EMBL" id="LSSK01000018">
    <property type="protein sequence ID" value="OMH86078.1"/>
    <property type="molecule type" value="Genomic_DNA"/>
</dbReference>
<dbReference type="InterPro" id="IPR005792">
    <property type="entry name" value="Prot_disulphide_isomerase"/>
</dbReference>
<comment type="subcellular location">
    <subcellularLocation>
        <location evidence="3">Endoplasmic reticulum lumen</location>
    </subcellularLocation>
</comment>
<dbReference type="EC" id="5.3.4.1" evidence="5 14"/>
<comment type="catalytic activity">
    <reaction evidence="1 14">
        <text>Catalyzes the rearrangement of -S-S- bonds in proteins.</text>
        <dbReference type="EC" id="5.3.4.1"/>
    </reaction>
</comment>
<dbReference type="Pfam" id="PF13848">
    <property type="entry name" value="Thioredoxin_6"/>
    <property type="match status" value="1"/>
</dbReference>
<evidence type="ECO:0000256" key="12">
    <source>
        <dbReference type="PIRSR" id="PIRSR605792-51"/>
    </source>
</evidence>
<dbReference type="AlphaFoldDB" id="A0A1R1PYN9"/>
<dbReference type="InterPro" id="IPR005788">
    <property type="entry name" value="PDI_thioredoxin-like_dom"/>
</dbReference>
<comment type="similarity">
    <text evidence="4 13">Belongs to the protein disulfide isomerase family.</text>
</comment>
<feature type="compositionally biased region" description="Acidic residues" evidence="15">
    <location>
        <begin position="530"/>
        <end position="539"/>
    </location>
</feature>
<feature type="chain" id="PRO_5011830165" description="Protein disulfide-isomerase" evidence="14">
    <location>
        <begin position="26"/>
        <end position="546"/>
    </location>
</feature>
<evidence type="ECO:0000256" key="14">
    <source>
        <dbReference type="RuleBase" id="RU361130"/>
    </source>
</evidence>
<dbReference type="CDD" id="cd02982">
    <property type="entry name" value="PDI_b'_family"/>
    <property type="match status" value="1"/>
</dbReference>
<dbReference type="GO" id="GO:0034976">
    <property type="term" value="P:response to endoplasmic reticulum stress"/>
    <property type="evidence" value="ECO:0007669"/>
    <property type="project" value="TreeGrafter"/>
</dbReference>
<keyword evidence="8" id="KW-0256">Endoplasmic reticulum</keyword>